<dbReference type="SUPFAM" id="SSF52172">
    <property type="entry name" value="CheY-like"/>
    <property type="match status" value="1"/>
</dbReference>
<gene>
    <name evidence="4" type="ORF">B9G79_01860</name>
</gene>
<dbReference type="Gene3D" id="3.40.50.2300">
    <property type="match status" value="1"/>
</dbReference>
<dbReference type="SMART" id="SM00448">
    <property type="entry name" value="REC"/>
    <property type="match status" value="1"/>
</dbReference>
<accession>A0A1Z3N4J4</accession>
<protein>
    <submittedName>
        <fullName evidence="4">Response regulator</fullName>
    </submittedName>
</protein>
<dbReference type="OrthoDB" id="5291319at2"/>
<feature type="modified residue" description="4-aspartylphosphate" evidence="2">
    <location>
        <position position="52"/>
    </location>
</feature>
<evidence type="ECO:0000313" key="4">
    <source>
        <dbReference type="EMBL" id="ASD62396.1"/>
    </source>
</evidence>
<dbReference type="AlphaFoldDB" id="A0A1Z3N4J4"/>
<evidence type="ECO:0000313" key="5">
    <source>
        <dbReference type="Proteomes" id="UP000197003"/>
    </source>
</evidence>
<dbReference type="InterPro" id="IPR001789">
    <property type="entry name" value="Sig_transdc_resp-reg_receiver"/>
</dbReference>
<feature type="domain" description="Response regulatory" evidence="3">
    <location>
        <begin position="3"/>
        <end position="120"/>
    </location>
</feature>
<organism evidence="4 5">
    <name type="scientific">Bdellovibrio bacteriovorus</name>
    <dbReference type="NCBI Taxonomy" id="959"/>
    <lineage>
        <taxon>Bacteria</taxon>
        <taxon>Pseudomonadati</taxon>
        <taxon>Bdellovibrionota</taxon>
        <taxon>Bdellovibrionia</taxon>
        <taxon>Bdellovibrionales</taxon>
        <taxon>Pseudobdellovibrionaceae</taxon>
        <taxon>Bdellovibrio</taxon>
    </lineage>
</organism>
<dbReference type="PROSITE" id="PS50110">
    <property type="entry name" value="RESPONSE_REGULATORY"/>
    <property type="match status" value="1"/>
</dbReference>
<dbReference type="RefSeq" id="WP_088564043.1">
    <property type="nucleotide sequence ID" value="NZ_CP020946.1"/>
</dbReference>
<dbReference type="InterPro" id="IPR050595">
    <property type="entry name" value="Bact_response_regulator"/>
</dbReference>
<dbReference type="Proteomes" id="UP000197003">
    <property type="component" value="Chromosome"/>
</dbReference>
<evidence type="ECO:0000256" key="2">
    <source>
        <dbReference type="PROSITE-ProRule" id="PRU00169"/>
    </source>
</evidence>
<evidence type="ECO:0000256" key="1">
    <source>
        <dbReference type="ARBA" id="ARBA00022553"/>
    </source>
</evidence>
<reference evidence="4 5" key="1">
    <citation type="submission" date="2017-04" db="EMBL/GenBank/DDBJ databases">
        <title>Whole genome sequence of Bdellovibrio bacteriovorus strain SSB218315.</title>
        <authorList>
            <person name="Oyedara O."/>
            <person name="Rodriguez-Perez M.A."/>
        </authorList>
    </citation>
    <scope>NUCLEOTIDE SEQUENCE [LARGE SCALE GENOMIC DNA]</scope>
    <source>
        <strain evidence="4 5">SSB218315</strain>
    </source>
</reference>
<dbReference type="EMBL" id="CP020946">
    <property type="protein sequence ID" value="ASD62396.1"/>
    <property type="molecule type" value="Genomic_DNA"/>
</dbReference>
<keyword evidence="1 2" id="KW-0597">Phosphoprotein</keyword>
<name>A0A1Z3N4J4_BDEBC</name>
<sequence>MAKILIVDDQKSVLLTLEALLIKDNHLVTACMNSIDALDKLTNEHFDLMITDAIMPGGATGYALIRTVRSNPQLAHLPVILLTGKREKADIERGIESGANDYVVKPVDPELLSAKIQNLLAKTEKDTAHFVEAPVHAKAEWETKTEIMAVSELGMTIKSNIPMPLGMVTRISSSLYEDIGISKVPLRITACEETKTATETFYKIQVHFVGLTEKELTPLRLWIRSKKTF</sequence>
<dbReference type="GO" id="GO:0000160">
    <property type="term" value="P:phosphorelay signal transduction system"/>
    <property type="evidence" value="ECO:0007669"/>
    <property type="project" value="InterPro"/>
</dbReference>
<evidence type="ECO:0000259" key="3">
    <source>
        <dbReference type="PROSITE" id="PS50110"/>
    </source>
</evidence>
<dbReference type="InterPro" id="IPR011006">
    <property type="entry name" value="CheY-like_superfamily"/>
</dbReference>
<dbReference type="Pfam" id="PF00072">
    <property type="entry name" value="Response_reg"/>
    <property type="match status" value="1"/>
</dbReference>
<proteinExistence type="predicted"/>
<dbReference type="PANTHER" id="PTHR44591:SF3">
    <property type="entry name" value="RESPONSE REGULATORY DOMAIN-CONTAINING PROTEIN"/>
    <property type="match status" value="1"/>
</dbReference>
<dbReference type="PANTHER" id="PTHR44591">
    <property type="entry name" value="STRESS RESPONSE REGULATOR PROTEIN 1"/>
    <property type="match status" value="1"/>
</dbReference>